<dbReference type="SUPFAM" id="SSF47413">
    <property type="entry name" value="lambda repressor-like DNA-binding domains"/>
    <property type="match status" value="1"/>
</dbReference>
<feature type="region of interest" description="Disordered" evidence="2">
    <location>
        <begin position="227"/>
        <end position="246"/>
    </location>
</feature>
<evidence type="ECO:0000313" key="5">
    <source>
        <dbReference type="Proteomes" id="UP001298681"/>
    </source>
</evidence>
<sequence length="246" mass="26916">MNSHFPRIITLLRKERGLSQKSAAEQLGVSQALLSHYEKGIRECGLEFVVKVADFYNVSTDYLLGRSPHRSGAMITVEDLPEPDAAGKENVFKGSLLPTLNKKLIANSLNVIYGILQKCNNKHLTTEISSFLSVAVYKAFRLLYSANGKNPQGLFSVPQRLSDGRSNAAQDVAISNAEALACGEDVDEMEGLKKDQAPLLSPEQLSEEYPLFASSLFNLIQNAEGRMGGGKKPAEKTHALHSIVRK</sequence>
<reference evidence="4 5" key="1">
    <citation type="submission" date="2022-01" db="EMBL/GenBank/DDBJ databases">
        <title>Collection of gut derived symbiotic bacterial strains cultured from healthy donors.</title>
        <authorList>
            <person name="Lin H."/>
            <person name="Kohout C."/>
            <person name="Waligurski E."/>
            <person name="Pamer E.G."/>
        </authorList>
    </citation>
    <scope>NUCLEOTIDE SEQUENCE [LARGE SCALE GENOMIC DNA]</scope>
    <source>
        <strain evidence="4 5">DFI.7.58</strain>
    </source>
</reference>
<evidence type="ECO:0000256" key="2">
    <source>
        <dbReference type="SAM" id="MobiDB-lite"/>
    </source>
</evidence>
<keyword evidence="5" id="KW-1185">Reference proteome</keyword>
<evidence type="ECO:0000256" key="1">
    <source>
        <dbReference type="ARBA" id="ARBA00023125"/>
    </source>
</evidence>
<proteinExistence type="predicted"/>
<dbReference type="InterPro" id="IPR001387">
    <property type="entry name" value="Cro/C1-type_HTH"/>
</dbReference>
<dbReference type="Proteomes" id="UP001298681">
    <property type="component" value="Unassembled WGS sequence"/>
</dbReference>
<feature type="domain" description="HTH cro/C1-type" evidence="3">
    <location>
        <begin position="9"/>
        <end position="63"/>
    </location>
</feature>
<dbReference type="PANTHER" id="PTHR46558">
    <property type="entry name" value="TRACRIPTIONAL REGULATORY PROTEIN-RELATED-RELATED"/>
    <property type="match status" value="1"/>
</dbReference>
<dbReference type="RefSeq" id="WP_191362328.1">
    <property type="nucleotide sequence ID" value="NZ_JAKNHQ010000008.1"/>
</dbReference>
<evidence type="ECO:0000313" key="4">
    <source>
        <dbReference type="EMBL" id="MCG4610762.1"/>
    </source>
</evidence>
<protein>
    <submittedName>
        <fullName evidence="4">Helix-turn-helix transcriptional regulator</fullName>
    </submittedName>
</protein>
<gene>
    <name evidence="4" type="ORF">L0P57_07420</name>
</gene>
<dbReference type="PROSITE" id="PS50943">
    <property type="entry name" value="HTH_CROC1"/>
    <property type="match status" value="1"/>
</dbReference>
<name>A0ABS9MKH7_9FIRM</name>
<dbReference type="InterPro" id="IPR010982">
    <property type="entry name" value="Lambda_DNA-bd_dom_sf"/>
</dbReference>
<keyword evidence="1" id="KW-0238">DNA-binding</keyword>
<comment type="caution">
    <text evidence="4">The sequence shown here is derived from an EMBL/GenBank/DDBJ whole genome shotgun (WGS) entry which is preliminary data.</text>
</comment>
<accession>A0ABS9MKH7</accession>
<evidence type="ECO:0000259" key="3">
    <source>
        <dbReference type="PROSITE" id="PS50943"/>
    </source>
</evidence>
<dbReference type="CDD" id="cd00093">
    <property type="entry name" value="HTH_XRE"/>
    <property type="match status" value="1"/>
</dbReference>
<dbReference type="Gene3D" id="1.10.260.40">
    <property type="entry name" value="lambda repressor-like DNA-binding domains"/>
    <property type="match status" value="1"/>
</dbReference>
<dbReference type="EMBL" id="JAKNHQ010000008">
    <property type="protein sequence ID" value="MCG4610762.1"/>
    <property type="molecule type" value="Genomic_DNA"/>
</dbReference>
<dbReference type="PANTHER" id="PTHR46558:SF11">
    <property type="entry name" value="HTH-TYPE TRANSCRIPTIONAL REGULATOR XRE"/>
    <property type="match status" value="1"/>
</dbReference>
<organism evidence="4 5">
    <name type="scientific">Anaeromassilibacillus senegalensis</name>
    <dbReference type="NCBI Taxonomy" id="1673717"/>
    <lineage>
        <taxon>Bacteria</taxon>
        <taxon>Bacillati</taxon>
        <taxon>Bacillota</taxon>
        <taxon>Clostridia</taxon>
        <taxon>Eubacteriales</taxon>
        <taxon>Acutalibacteraceae</taxon>
        <taxon>Anaeromassilibacillus</taxon>
    </lineage>
</organism>
<dbReference type="Pfam" id="PF01381">
    <property type="entry name" value="HTH_3"/>
    <property type="match status" value="1"/>
</dbReference>
<dbReference type="SMART" id="SM00530">
    <property type="entry name" value="HTH_XRE"/>
    <property type="match status" value="1"/>
</dbReference>